<organism evidence="2 3">
    <name type="scientific">Asanoa ferruginea</name>
    <dbReference type="NCBI Taxonomy" id="53367"/>
    <lineage>
        <taxon>Bacteria</taxon>
        <taxon>Bacillati</taxon>
        <taxon>Actinomycetota</taxon>
        <taxon>Actinomycetes</taxon>
        <taxon>Micromonosporales</taxon>
        <taxon>Micromonosporaceae</taxon>
        <taxon>Asanoa</taxon>
    </lineage>
</organism>
<dbReference type="OrthoDB" id="3396941at2"/>
<dbReference type="Pfam" id="PF06094">
    <property type="entry name" value="GGACT"/>
    <property type="match status" value="1"/>
</dbReference>
<dbReference type="InterPro" id="IPR009288">
    <property type="entry name" value="AIG2-like_dom"/>
</dbReference>
<gene>
    <name evidence="2" type="ORF">DFJ67_7479</name>
</gene>
<feature type="domain" description="Gamma-glutamylcyclotransferase AIG2-like" evidence="1">
    <location>
        <begin position="11"/>
        <end position="136"/>
    </location>
</feature>
<protein>
    <submittedName>
        <fullName evidence="2">Gamma-glutamyl AIG2-like cyclotransferase</fullName>
    </submittedName>
</protein>
<evidence type="ECO:0000259" key="1">
    <source>
        <dbReference type="Pfam" id="PF06094"/>
    </source>
</evidence>
<dbReference type="CDD" id="cd06661">
    <property type="entry name" value="GGCT_like"/>
    <property type="match status" value="1"/>
</dbReference>
<dbReference type="InterPro" id="IPR013024">
    <property type="entry name" value="GGCT-like"/>
</dbReference>
<dbReference type="GO" id="GO:0016740">
    <property type="term" value="F:transferase activity"/>
    <property type="evidence" value="ECO:0007669"/>
    <property type="project" value="UniProtKB-KW"/>
</dbReference>
<dbReference type="AlphaFoldDB" id="A0A3D9ZVY7"/>
<dbReference type="Gene3D" id="3.10.490.10">
    <property type="entry name" value="Gamma-glutamyl cyclotransferase-like"/>
    <property type="match status" value="1"/>
</dbReference>
<comment type="caution">
    <text evidence="2">The sequence shown here is derived from an EMBL/GenBank/DDBJ whole genome shotgun (WGS) entry which is preliminary data.</text>
</comment>
<proteinExistence type="predicted"/>
<accession>A0A3D9ZVY7</accession>
<dbReference type="Proteomes" id="UP000256913">
    <property type="component" value="Unassembled WGS sequence"/>
</dbReference>
<evidence type="ECO:0000313" key="2">
    <source>
        <dbReference type="EMBL" id="REG01396.1"/>
    </source>
</evidence>
<dbReference type="SUPFAM" id="SSF110857">
    <property type="entry name" value="Gamma-glutamyl cyclotransferase-like"/>
    <property type="match status" value="1"/>
</dbReference>
<dbReference type="RefSeq" id="WP_116073626.1">
    <property type="nucleotide sequence ID" value="NZ_BONB01000012.1"/>
</dbReference>
<sequence>MPIRRPADHGVFVYGSLISPQDITGVLGKEAGVDHGLATLSGWRRTWNVCTDNTTSRKVRYYTPGSEERPPVQVLFLNLERAAAATVTGYVIVVDAHRLAALDAREGNYDRVVVTDQITMRATARPNVVWTYVGKADRAATARAAILRGSARIRKEYLDTVVEAFAGNDDLTAELEQITRPPPAPVESLDRVAEG</sequence>
<reference evidence="2 3" key="1">
    <citation type="submission" date="2018-08" db="EMBL/GenBank/DDBJ databases">
        <title>Sequencing the genomes of 1000 actinobacteria strains.</title>
        <authorList>
            <person name="Klenk H.-P."/>
        </authorList>
    </citation>
    <scope>NUCLEOTIDE SEQUENCE [LARGE SCALE GENOMIC DNA]</scope>
    <source>
        <strain evidence="2 3">DSM 44099</strain>
    </source>
</reference>
<keyword evidence="2" id="KW-0808">Transferase</keyword>
<dbReference type="InterPro" id="IPR036568">
    <property type="entry name" value="GGCT-like_sf"/>
</dbReference>
<evidence type="ECO:0000313" key="3">
    <source>
        <dbReference type="Proteomes" id="UP000256913"/>
    </source>
</evidence>
<keyword evidence="3" id="KW-1185">Reference proteome</keyword>
<dbReference type="EMBL" id="QUMQ01000001">
    <property type="protein sequence ID" value="REG01396.1"/>
    <property type="molecule type" value="Genomic_DNA"/>
</dbReference>
<name>A0A3D9ZVY7_9ACTN</name>